<proteinExistence type="predicted"/>
<organism evidence="3 4">
    <name type="scientific">Caballeronia grimmiae</name>
    <dbReference type="NCBI Taxonomy" id="1071679"/>
    <lineage>
        <taxon>Bacteria</taxon>
        <taxon>Pseudomonadati</taxon>
        <taxon>Pseudomonadota</taxon>
        <taxon>Betaproteobacteria</taxon>
        <taxon>Burkholderiales</taxon>
        <taxon>Burkholderiaceae</taxon>
        <taxon>Caballeronia</taxon>
    </lineage>
</organism>
<sequence>METRLRRIDELEQENAALREVNDILRKAVAYYTRSLGGLAGEGVVAARASGADVLHGAAGSDRAERATLARRETSRDKGNC</sequence>
<dbReference type="AlphaFoldDB" id="A0A069P0P8"/>
<dbReference type="EMBL" id="JFHE01000015">
    <property type="protein sequence ID" value="KDR33499.1"/>
    <property type="molecule type" value="Genomic_DNA"/>
</dbReference>
<evidence type="ECO:0000256" key="1">
    <source>
        <dbReference type="SAM" id="Coils"/>
    </source>
</evidence>
<comment type="caution">
    <text evidence="3">The sequence shown here is derived from an EMBL/GenBank/DDBJ whole genome shotgun (WGS) entry which is preliminary data.</text>
</comment>
<feature type="compositionally biased region" description="Basic and acidic residues" evidence="2">
    <location>
        <begin position="62"/>
        <end position="81"/>
    </location>
</feature>
<protein>
    <submittedName>
        <fullName evidence="3">Uncharacterized protein</fullName>
    </submittedName>
</protein>
<evidence type="ECO:0000313" key="3">
    <source>
        <dbReference type="EMBL" id="KDR33499.1"/>
    </source>
</evidence>
<feature type="coiled-coil region" evidence="1">
    <location>
        <begin position="1"/>
        <end position="28"/>
    </location>
</feature>
<gene>
    <name evidence="3" type="ORF">BG57_07000</name>
</gene>
<reference evidence="3 4" key="1">
    <citation type="submission" date="2014-03" db="EMBL/GenBank/DDBJ databases">
        <title>Draft Genome Sequences of Four Burkholderia Strains.</title>
        <authorList>
            <person name="Liu X.Y."/>
            <person name="Li C.X."/>
            <person name="Xu J.H."/>
        </authorList>
    </citation>
    <scope>NUCLEOTIDE SEQUENCE [LARGE SCALE GENOMIC DNA]</scope>
    <source>
        <strain evidence="3 4">R27</strain>
    </source>
</reference>
<evidence type="ECO:0000256" key="2">
    <source>
        <dbReference type="SAM" id="MobiDB-lite"/>
    </source>
</evidence>
<dbReference type="STRING" id="1071679.BG57_07000"/>
<keyword evidence="1" id="KW-0175">Coiled coil</keyword>
<feature type="region of interest" description="Disordered" evidence="2">
    <location>
        <begin position="58"/>
        <end position="81"/>
    </location>
</feature>
<name>A0A069P0P8_9BURK</name>
<dbReference type="Proteomes" id="UP000027439">
    <property type="component" value="Unassembled WGS sequence"/>
</dbReference>
<accession>A0A069P0P8</accession>
<evidence type="ECO:0000313" key="4">
    <source>
        <dbReference type="Proteomes" id="UP000027439"/>
    </source>
</evidence>